<dbReference type="EMBL" id="MKVH01000015">
    <property type="protein sequence ID" value="OJX58725.1"/>
    <property type="molecule type" value="Genomic_DNA"/>
</dbReference>
<dbReference type="InterPro" id="IPR025250">
    <property type="entry name" value="DUF4199"/>
</dbReference>
<feature type="transmembrane region" description="Helical" evidence="1">
    <location>
        <begin position="72"/>
        <end position="93"/>
    </location>
</feature>
<organism evidence="2 3">
    <name type="scientific">Candidatus Kapaibacterium thiocyanatum</name>
    <dbReference type="NCBI Taxonomy" id="1895771"/>
    <lineage>
        <taxon>Bacteria</taxon>
        <taxon>Pseudomonadati</taxon>
        <taxon>Candidatus Kapaibacteriota</taxon>
        <taxon>Candidatus Kapaibacteriia</taxon>
        <taxon>Candidatus Kapaibacteriales</taxon>
        <taxon>Candidatus Kapaibacteriaceae</taxon>
        <taxon>Candidatus Kapaibacterium</taxon>
    </lineage>
</organism>
<dbReference type="Proteomes" id="UP000184233">
    <property type="component" value="Unassembled WGS sequence"/>
</dbReference>
<evidence type="ECO:0000313" key="3">
    <source>
        <dbReference type="Proteomes" id="UP000184233"/>
    </source>
</evidence>
<gene>
    <name evidence="2" type="ORF">BGO89_05270</name>
</gene>
<evidence type="ECO:0000256" key="1">
    <source>
        <dbReference type="SAM" id="Phobius"/>
    </source>
</evidence>
<evidence type="ECO:0000313" key="2">
    <source>
        <dbReference type="EMBL" id="OJX58725.1"/>
    </source>
</evidence>
<proteinExistence type="predicted"/>
<evidence type="ECO:0008006" key="4">
    <source>
        <dbReference type="Google" id="ProtNLM"/>
    </source>
</evidence>
<dbReference type="Pfam" id="PF13858">
    <property type="entry name" value="DUF4199"/>
    <property type="match status" value="1"/>
</dbReference>
<name>A0A1M3L1E3_9BACT</name>
<dbReference type="STRING" id="1895771.BGO89_05270"/>
<sequence>MIPVLWGLIVAVADLLWLLAELGLGMLDGGYSYSTTVLWLVVPPIGAVGAMAHARKLAEGPFGYWRAVRTGVLATLLGTIGAVAVWALFVLVIEPMYFSIMIDYAMMVAKAAPNVTKQYLAAQLTASLLIYSIPNFFIVSAVLPMISGSLAALIASAGLRRRVVA</sequence>
<keyword evidence="1" id="KW-1133">Transmembrane helix</keyword>
<reference evidence="2 3" key="1">
    <citation type="submission" date="2016-09" db="EMBL/GenBank/DDBJ databases">
        <title>Genome-resolved meta-omics ties microbial dynamics to process performance in biotechnology for thiocyanate degradation.</title>
        <authorList>
            <person name="Kantor R.S."/>
            <person name="Huddy R.J."/>
            <person name="Iyer R."/>
            <person name="Thomas B.C."/>
            <person name="Brown C.T."/>
            <person name="Anantharaman K."/>
            <person name="Tringe S."/>
            <person name="Hettich R.L."/>
            <person name="Harrison S.T."/>
            <person name="Banfield J.F."/>
        </authorList>
    </citation>
    <scope>NUCLEOTIDE SEQUENCE [LARGE SCALE GENOMIC DNA]</scope>
    <source>
        <strain evidence="2">59-99</strain>
    </source>
</reference>
<comment type="caution">
    <text evidence="2">The sequence shown here is derived from an EMBL/GenBank/DDBJ whole genome shotgun (WGS) entry which is preliminary data.</text>
</comment>
<keyword evidence="1" id="KW-0812">Transmembrane</keyword>
<keyword evidence="1" id="KW-0472">Membrane</keyword>
<feature type="transmembrane region" description="Helical" evidence="1">
    <location>
        <begin position="5"/>
        <end position="27"/>
    </location>
</feature>
<feature type="transmembrane region" description="Helical" evidence="1">
    <location>
        <begin position="33"/>
        <end position="52"/>
    </location>
</feature>
<accession>A0A1M3L1E3</accession>
<protein>
    <recommendedName>
        <fullName evidence="4">DUF4199 domain-containing protein</fullName>
    </recommendedName>
</protein>
<dbReference type="AlphaFoldDB" id="A0A1M3L1E3"/>
<feature type="transmembrane region" description="Helical" evidence="1">
    <location>
        <begin position="136"/>
        <end position="159"/>
    </location>
</feature>